<protein>
    <recommendedName>
        <fullName evidence="3">Flavodoxin</fullName>
    </recommendedName>
</protein>
<evidence type="ECO:0008006" key="3">
    <source>
        <dbReference type="Google" id="ProtNLM"/>
    </source>
</evidence>
<organism evidence="1 2">
    <name type="scientific">Rugamonas rubra</name>
    <dbReference type="NCBI Taxonomy" id="758825"/>
    <lineage>
        <taxon>Bacteria</taxon>
        <taxon>Pseudomonadati</taxon>
        <taxon>Pseudomonadota</taxon>
        <taxon>Betaproteobacteria</taxon>
        <taxon>Burkholderiales</taxon>
        <taxon>Oxalobacteraceae</taxon>
        <taxon>Telluria group</taxon>
        <taxon>Rugamonas</taxon>
    </lineage>
</organism>
<name>A0A1I4LE95_9BURK</name>
<dbReference type="InterPro" id="IPR029039">
    <property type="entry name" value="Flavoprotein-like_sf"/>
</dbReference>
<dbReference type="RefSeq" id="WP_174900471.1">
    <property type="nucleotide sequence ID" value="NZ_FOTW01000009.1"/>
</dbReference>
<proteinExistence type="predicted"/>
<reference evidence="1 2" key="1">
    <citation type="submission" date="2016-10" db="EMBL/GenBank/DDBJ databases">
        <authorList>
            <person name="de Groot N.N."/>
        </authorList>
    </citation>
    <scope>NUCLEOTIDE SEQUENCE [LARGE SCALE GENOMIC DNA]</scope>
    <source>
        <strain evidence="1 2">ATCC 43154</strain>
    </source>
</reference>
<dbReference type="Gene3D" id="3.40.50.360">
    <property type="match status" value="1"/>
</dbReference>
<evidence type="ECO:0000313" key="1">
    <source>
        <dbReference type="EMBL" id="SFL89241.1"/>
    </source>
</evidence>
<gene>
    <name evidence="1" type="ORF">SAMN02982985_01904</name>
</gene>
<accession>A0A1I4LE95</accession>
<dbReference type="Proteomes" id="UP000199470">
    <property type="component" value="Unassembled WGS sequence"/>
</dbReference>
<dbReference type="SUPFAM" id="SSF52218">
    <property type="entry name" value="Flavoproteins"/>
    <property type="match status" value="1"/>
</dbReference>
<dbReference type="AlphaFoldDB" id="A0A1I4LE95"/>
<dbReference type="EMBL" id="FOTW01000009">
    <property type="protein sequence ID" value="SFL89241.1"/>
    <property type="molecule type" value="Genomic_DNA"/>
</dbReference>
<keyword evidence="2" id="KW-1185">Reference proteome</keyword>
<evidence type="ECO:0000313" key="2">
    <source>
        <dbReference type="Proteomes" id="UP000199470"/>
    </source>
</evidence>
<sequence>MKRCLVVHYSRSGRTAKAATAIANGYHGDLEQIYYASGNDYRPGVPRALWQALA</sequence>